<dbReference type="FunFam" id="1.10.1090.10:FF:000001">
    <property type="entry name" value="Cytochrome b-c1 complex subunit 7"/>
    <property type="match status" value="1"/>
</dbReference>
<dbReference type="InterPro" id="IPR036544">
    <property type="entry name" value="QCR7_sf"/>
</dbReference>
<dbReference type="InterPro" id="IPR003197">
    <property type="entry name" value="QCR7"/>
</dbReference>
<evidence type="ECO:0000256" key="1">
    <source>
        <dbReference type="ARBA" id="ARBA00004141"/>
    </source>
</evidence>
<evidence type="ECO:0000256" key="7">
    <source>
        <dbReference type="ARBA" id="ARBA00022792"/>
    </source>
</evidence>
<dbReference type="GO" id="GO:0045275">
    <property type="term" value="C:respiratory chain complex III"/>
    <property type="evidence" value="ECO:0007669"/>
    <property type="project" value="InterPro"/>
</dbReference>
<evidence type="ECO:0000256" key="6">
    <source>
        <dbReference type="ARBA" id="ARBA00022692"/>
    </source>
</evidence>
<dbReference type="InterPro" id="IPR045863">
    <property type="entry name" value="CorA_TM1_TM2"/>
</dbReference>
<evidence type="ECO:0000256" key="11">
    <source>
        <dbReference type="ARBA" id="ARBA00023136"/>
    </source>
</evidence>
<dbReference type="Gene3D" id="1.10.1090.10">
    <property type="entry name" value="Cytochrome b-c1 complex subunit 7"/>
    <property type="match status" value="1"/>
</dbReference>
<keyword evidence="8" id="KW-0249">Electron transport</keyword>
<evidence type="ECO:0000256" key="13">
    <source>
        <dbReference type="SAM" id="MobiDB-lite"/>
    </source>
</evidence>
<evidence type="ECO:0000256" key="4">
    <source>
        <dbReference type="ARBA" id="ARBA00022448"/>
    </source>
</evidence>
<organism evidence="14 15">
    <name type="scientific">Orbilia oligospora</name>
    <name type="common">Nematode-trapping fungus</name>
    <name type="synonym">Arthrobotrys oligospora</name>
    <dbReference type="NCBI Taxonomy" id="2813651"/>
    <lineage>
        <taxon>Eukaryota</taxon>
        <taxon>Fungi</taxon>
        <taxon>Dikarya</taxon>
        <taxon>Ascomycota</taxon>
        <taxon>Pezizomycotina</taxon>
        <taxon>Orbiliomycetes</taxon>
        <taxon>Orbiliales</taxon>
        <taxon>Orbiliaceae</taxon>
        <taxon>Orbilia</taxon>
    </lineage>
</organism>
<dbReference type="GO" id="GO:0006122">
    <property type="term" value="P:mitochondrial electron transport, ubiquinol to cytochrome c"/>
    <property type="evidence" value="ECO:0007669"/>
    <property type="project" value="InterPro"/>
</dbReference>
<dbReference type="PANTHER" id="PTHR12022:SF0">
    <property type="entry name" value="CYTOCHROME B-C1 COMPLEX SUBUNIT 7"/>
    <property type="match status" value="1"/>
</dbReference>
<evidence type="ECO:0000256" key="8">
    <source>
        <dbReference type="ARBA" id="ARBA00022982"/>
    </source>
</evidence>
<sequence length="298" mass="33120">MIREECLLVSCWLIQSAATSDLLHHLSEGLGMLTTAPKTASSNACNQPLTSTSNSIFEDEQDAASARLLTLFSAVDRANRRGVGVFQALMSSTSIVGSQRAIAEAELVLKLTQLVFFFTPLGLIAAVFGMNVNPYPETSDAVHPQQVDHTPPDPVSHLPPSQTDSPSPASASSLATMAAVKKITNYIIARPKLFNFIKPIADRYCDLAGYRKVGLMYEDLLREESHTVQLALKRLPPRLAYDRAFRIRRALQCSVTHTLLPKEEWIKAEEDVPYLSPYIEEIEKEETERKMFDALTRK</sequence>
<feature type="region of interest" description="Disordered" evidence="13">
    <location>
        <begin position="139"/>
        <end position="170"/>
    </location>
</feature>
<gene>
    <name evidence="14" type="primary">QCR7_1</name>
    <name evidence="14" type="ORF">TWF106_011332</name>
</gene>
<evidence type="ECO:0000313" key="15">
    <source>
        <dbReference type="Proteomes" id="UP000472727"/>
    </source>
</evidence>
<dbReference type="SUPFAM" id="SSF144083">
    <property type="entry name" value="Magnesium transport protein CorA, transmembrane region"/>
    <property type="match status" value="1"/>
</dbReference>
<evidence type="ECO:0000256" key="12">
    <source>
        <dbReference type="ARBA" id="ARBA00031684"/>
    </source>
</evidence>
<evidence type="ECO:0000256" key="10">
    <source>
        <dbReference type="ARBA" id="ARBA00023128"/>
    </source>
</evidence>
<dbReference type="GO" id="GO:0005743">
    <property type="term" value="C:mitochondrial inner membrane"/>
    <property type="evidence" value="ECO:0007669"/>
    <property type="project" value="UniProtKB-SubCell"/>
</dbReference>
<feature type="compositionally biased region" description="Low complexity" evidence="13">
    <location>
        <begin position="159"/>
        <end position="170"/>
    </location>
</feature>
<comment type="similarity">
    <text evidence="3">Belongs to the UQCRB/QCR7 family.</text>
</comment>
<keyword evidence="10" id="KW-0496">Mitochondrion</keyword>
<dbReference type="EMBL" id="WIWS01000090">
    <property type="protein sequence ID" value="KAF3208844.1"/>
    <property type="molecule type" value="Genomic_DNA"/>
</dbReference>
<dbReference type="Proteomes" id="UP000472727">
    <property type="component" value="Unassembled WGS sequence"/>
</dbReference>
<reference evidence="14 15" key="1">
    <citation type="submission" date="2019-06" db="EMBL/GenBank/DDBJ databases">
        <authorList>
            <person name="Palmer J.M."/>
        </authorList>
    </citation>
    <scope>NUCLEOTIDE SEQUENCE [LARGE SCALE GENOMIC DNA]</scope>
    <source>
        <strain evidence="14 15">TWF106</strain>
    </source>
</reference>
<name>A0A7C8UGU9_ORBOL</name>
<protein>
    <recommendedName>
        <fullName evidence="12">Complex III subunit 7</fullName>
    </recommendedName>
</protein>
<evidence type="ECO:0000256" key="5">
    <source>
        <dbReference type="ARBA" id="ARBA00022660"/>
    </source>
</evidence>
<keyword evidence="6" id="KW-0812">Transmembrane</keyword>
<keyword evidence="7" id="KW-0999">Mitochondrion inner membrane</keyword>
<keyword evidence="5" id="KW-0679">Respiratory chain</keyword>
<keyword evidence="9" id="KW-1133">Transmembrane helix</keyword>
<comment type="caution">
    <text evidence="14">The sequence shown here is derived from an EMBL/GenBank/DDBJ whole genome shotgun (WGS) entry which is preliminary data.</text>
</comment>
<proteinExistence type="inferred from homology"/>
<accession>A0A7C8UGU9</accession>
<dbReference type="PANTHER" id="PTHR12022">
    <property type="entry name" value="UBIQUINOL-CYTOCHROME C REDUCTASE COMPLEX 14 KD PROTEIN"/>
    <property type="match status" value="1"/>
</dbReference>
<keyword evidence="11" id="KW-0472">Membrane</keyword>
<evidence type="ECO:0000256" key="9">
    <source>
        <dbReference type="ARBA" id="ARBA00022989"/>
    </source>
</evidence>
<keyword evidence="4" id="KW-0813">Transport</keyword>
<evidence type="ECO:0000313" key="14">
    <source>
        <dbReference type="EMBL" id="KAF3208844.1"/>
    </source>
</evidence>
<evidence type="ECO:0000256" key="2">
    <source>
        <dbReference type="ARBA" id="ARBA00004443"/>
    </source>
</evidence>
<dbReference type="SUPFAM" id="SSF81524">
    <property type="entry name" value="14 kDa protein of cytochrome bc1 complex (Ubiquinol-cytochrome c reductase)"/>
    <property type="match status" value="1"/>
</dbReference>
<dbReference type="Pfam" id="PF02271">
    <property type="entry name" value="UCR_14kD"/>
    <property type="match status" value="1"/>
</dbReference>
<evidence type="ECO:0000256" key="3">
    <source>
        <dbReference type="ARBA" id="ARBA00008554"/>
    </source>
</evidence>
<dbReference type="AlphaFoldDB" id="A0A7C8UGU9"/>
<comment type="subcellular location">
    <subcellularLocation>
        <location evidence="1">Membrane</location>
        <topology evidence="1">Multi-pass membrane protein</topology>
    </subcellularLocation>
    <subcellularLocation>
        <location evidence="2">Mitochondrion inner membrane</location>
        <topology evidence="2">Peripheral membrane protein</topology>
        <orientation evidence="2">Matrix side</orientation>
    </subcellularLocation>
</comment>